<reference evidence="2 3" key="2">
    <citation type="journal article" date="2011" name="J. Antibiot.">
        <title>Furaquinocins I and J: novel polyketide isoprenoid hybrid compounds from Streptomyces reveromyceticus SN-593.</title>
        <authorList>
            <person name="Panthee S."/>
            <person name="Takahashi S."/>
            <person name="Takagi H."/>
            <person name="Nogawa T."/>
            <person name="Oowada E."/>
            <person name="Uramoto M."/>
            <person name="Osada H."/>
        </authorList>
    </citation>
    <scope>NUCLEOTIDE SEQUENCE [LARGE SCALE GENOMIC DNA]</scope>
    <source>
        <strain evidence="2 3">SN-593</strain>
    </source>
</reference>
<name>A0A7U3V0I4_9ACTN</name>
<evidence type="ECO:0000256" key="1">
    <source>
        <dbReference type="SAM" id="MobiDB-lite"/>
    </source>
</evidence>
<dbReference type="KEGG" id="arev:RVR_9759"/>
<evidence type="ECO:0000313" key="3">
    <source>
        <dbReference type="Proteomes" id="UP000595703"/>
    </source>
</evidence>
<gene>
    <name evidence="2" type="ORF">RVR_9759</name>
</gene>
<reference evidence="2 3" key="3">
    <citation type="journal article" date="2011" name="Nat. Chem. Biol.">
        <title>Reveromycin A biosynthesis uses RevG and RevJ for stereospecific spiroacetal formation.</title>
        <authorList>
            <person name="Takahashi S."/>
            <person name="Toyoda A."/>
            <person name="Sekiyama Y."/>
            <person name="Takagi H."/>
            <person name="Nogawa T."/>
            <person name="Uramoto M."/>
            <person name="Suzuki R."/>
            <person name="Koshino H."/>
            <person name="Kumano T."/>
            <person name="Panthee S."/>
            <person name="Dairi T."/>
            <person name="Ishikawa J."/>
            <person name="Ikeda H."/>
            <person name="Sakaki Y."/>
            <person name="Osada H."/>
        </authorList>
    </citation>
    <scope>NUCLEOTIDE SEQUENCE [LARGE SCALE GENOMIC DNA]</scope>
    <source>
        <strain evidence="2 3">SN-593</strain>
    </source>
</reference>
<proteinExistence type="predicted"/>
<feature type="compositionally biased region" description="Basic and acidic residues" evidence="1">
    <location>
        <begin position="12"/>
        <end position="21"/>
    </location>
</feature>
<reference evidence="2 3" key="1">
    <citation type="journal article" date="2010" name="J. Bacteriol.">
        <title>Biochemical characterization of a novel indole prenyltransferase from Streptomyces sp. SN-593.</title>
        <authorList>
            <person name="Takahashi S."/>
            <person name="Takagi H."/>
            <person name="Toyoda A."/>
            <person name="Uramoto M."/>
            <person name="Nogawa T."/>
            <person name="Ueki M."/>
            <person name="Sakaki Y."/>
            <person name="Osada H."/>
        </authorList>
    </citation>
    <scope>NUCLEOTIDE SEQUENCE [LARGE SCALE GENOMIC DNA]</scope>
    <source>
        <strain evidence="2 3">SN-593</strain>
    </source>
</reference>
<protein>
    <submittedName>
        <fullName evidence="2">Uncharacterized protein</fullName>
    </submittedName>
</protein>
<evidence type="ECO:0000313" key="2">
    <source>
        <dbReference type="EMBL" id="BBB02052.1"/>
    </source>
</evidence>
<keyword evidence="3" id="KW-1185">Reference proteome</keyword>
<sequence>MRRPTASTSEPAYDRGRRPREIPQPVPPSPTFERTVIHDISD</sequence>
<reference evidence="2 3" key="4">
    <citation type="journal article" date="2020" name="Sci. Rep.">
        <title>beta-carboline chemical signals induce reveromycin production through a LuxR family regulator in Streptomyces sp. SN-593.</title>
        <authorList>
            <person name="Panthee S."/>
            <person name="Kito N."/>
            <person name="Hayashi T."/>
            <person name="Shimizu T."/>
            <person name="Ishikawa J."/>
            <person name="Hamamoto H."/>
            <person name="Osada H."/>
            <person name="Takahashi S."/>
        </authorList>
    </citation>
    <scope>NUCLEOTIDE SEQUENCE [LARGE SCALE GENOMIC DNA]</scope>
    <source>
        <strain evidence="2 3">SN-593</strain>
    </source>
</reference>
<feature type="region of interest" description="Disordered" evidence="1">
    <location>
        <begin position="1"/>
        <end position="42"/>
    </location>
</feature>
<dbReference type="EMBL" id="AP018365">
    <property type="protein sequence ID" value="BBB02052.1"/>
    <property type="molecule type" value="Genomic_DNA"/>
</dbReference>
<dbReference type="Proteomes" id="UP000595703">
    <property type="component" value="Chromosome"/>
</dbReference>
<accession>A0A7U3V0I4</accession>
<organism evidence="2 3">
    <name type="scientific">Actinacidiphila reveromycinica</name>
    <dbReference type="NCBI Taxonomy" id="659352"/>
    <lineage>
        <taxon>Bacteria</taxon>
        <taxon>Bacillati</taxon>
        <taxon>Actinomycetota</taxon>
        <taxon>Actinomycetes</taxon>
        <taxon>Kitasatosporales</taxon>
        <taxon>Streptomycetaceae</taxon>
        <taxon>Actinacidiphila</taxon>
    </lineage>
</organism>
<dbReference type="AlphaFoldDB" id="A0A7U3V0I4"/>
<feature type="compositionally biased region" description="Polar residues" evidence="1">
    <location>
        <begin position="1"/>
        <end position="10"/>
    </location>
</feature>